<evidence type="ECO:0000256" key="4">
    <source>
        <dbReference type="ARBA" id="ARBA00022801"/>
    </source>
</evidence>
<evidence type="ECO:0000313" key="6">
    <source>
        <dbReference type="Proteomes" id="UP000248214"/>
    </source>
</evidence>
<dbReference type="PANTHER" id="PTHR30302">
    <property type="entry name" value="HYDROGENASE 1 MATURATION PROTEASE"/>
    <property type="match status" value="1"/>
</dbReference>
<sequence>MEKILVLGIGNQLMMDDGIGICVVEELMKRQPTPEHIEYVIGESDIDYCLEQIERTPYVMIIDAIFSGTNPGDITIYQFSELHERQPLNISPHNLHLFNVLYQQRQRLKGCIIGIEPSEISFHFGLSQSLKEKLHTITDEVQATVNRRGGDQRDGSCG</sequence>
<keyword evidence="6" id="KW-1185">Reference proteome</keyword>
<keyword evidence="4" id="KW-0378">Hydrolase</keyword>
<dbReference type="InterPro" id="IPR000671">
    <property type="entry name" value="Peptidase_A31"/>
</dbReference>
<gene>
    <name evidence="5" type="ORF">CR194_04605</name>
</gene>
<keyword evidence="3" id="KW-0064">Aspartyl protease</keyword>
<dbReference type="PRINTS" id="PR00446">
    <property type="entry name" value="HYDRGNUPTAKE"/>
</dbReference>
<dbReference type="CDD" id="cd00518">
    <property type="entry name" value="H2MP"/>
    <property type="match status" value="1"/>
</dbReference>
<protein>
    <submittedName>
        <fullName evidence="5">Hydrogenase maturation protease</fullName>
    </submittedName>
</protein>
<dbReference type="AlphaFoldDB" id="A0A323TQN6"/>
<dbReference type="GO" id="GO:0008047">
    <property type="term" value="F:enzyme activator activity"/>
    <property type="evidence" value="ECO:0007669"/>
    <property type="project" value="InterPro"/>
</dbReference>
<dbReference type="Pfam" id="PF01750">
    <property type="entry name" value="HycI"/>
    <property type="match status" value="1"/>
</dbReference>
<dbReference type="Proteomes" id="UP000248214">
    <property type="component" value="Unassembled WGS sequence"/>
</dbReference>
<keyword evidence="2 5" id="KW-0645">Protease</keyword>
<evidence type="ECO:0000256" key="2">
    <source>
        <dbReference type="ARBA" id="ARBA00022670"/>
    </source>
</evidence>
<dbReference type="Gene3D" id="3.40.50.1450">
    <property type="entry name" value="HybD-like"/>
    <property type="match status" value="1"/>
</dbReference>
<dbReference type="SUPFAM" id="SSF53163">
    <property type="entry name" value="HybD-like"/>
    <property type="match status" value="1"/>
</dbReference>
<comment type="similarity">
    <text evidence="1">Belongs to the peptidase A31 family.</text>
</comment>
<accession>A0A323TQN6</accession>
<dbReference type="GO" id="GO:0016485">
    <property type="term" value="P:protein processing"/>
    <property type="evidence" value="ECO:0007669"/>
    <property type="project" value="TreeGrafter"/>
</dbReference>
<evidence type="ECO:0000256" key="1">
    <source>
        <dbReference type="ARBA" id="ARBA00006814"/>
    </source>
</evidence>
<evidence type="ECO:0000256" key="3">
    <source>
        <dbReference type="ARBA" id="ARBA00022750"/>
    </source>
</evidence>
<dbReference type="PANTHER" id="PTHR30302:SF1">
    <property type="entry name" value="HYDROGENASE 2 MATURATION PROTEASE"/>
    <property type="match status" value="1"/>
</dbReference>
<dbReference type="GO" id="GO:0004190">
    <property type="term" value="F:aspartic-type endopeptidase activity"/>
    <property type="evidence" value="ECO:0007669"/>
    <property type="project" value="UniProtKB-KW"/>
</dbReference>
<evidence type="ECO:0000313" key="5">
    <source>
        <dbReference type="EMBL" id="PYZ94813.1"/>
    </source>
</evidence>
<proteinExistence type="inferred from homology"/>
<dbReference type="RefSeq" id="WP_110608447.1">
    <property type="nucleotide sequence ID" value="NZ_PDOD01000001.1"/>
</dbReference>
<dbReference type="OrthoDB" id="9794619at2"/>
<name>A0A323TQN6_9BACI</name>
<comment type="caution">
    <text evidence="5">The sequence shown here is derived from an EMBL/GenBank/DDBJ whole genome shotgun (WGS) entry which is preliminary data.</text>
</comment>
<dbReference type="InterPro" id="IPR023430">
    <property type="entry name" value="Pept_HybD-like_dom_sf"/>
</dbReference>
<dbReference type="EMBL" id="PDOD01000001">
    <property type="protein sequence ID" value="PYZ94813.1"/>
    <property type="molecule type" value="Genomic_DNA"/>
</dbReference>
<reference evidence="5 6" key="1">
    <citation type="submission" date="2017-10" db="EMBL/GenBank/DDBJ databases">
        <title>Bacillus sp. nov., a halophilic bacterium isolated from a Keqin Lake.</title>
        <authorList>
            <person name="Wang H."/>
        </authorList>
    </citation>
    <scope>NUCLEOTIDE SEQUENCE [LARGE SCALE GENOMIC DNA]</scope>
    <source>
        <strain evidence="5 6">KQ-12</strain>
    </source>
</reference>
<dbReference type="NCBIfam" id="TIGR00072">
    <property type="entry name" value="hydrog_prot"/>
    <property type="match status" value="1"/>
</dbReference>
<organism evidence="5 6">
    <name type="scientific">Salipaludibacillus keqinensis</name>
    <dbReference type="NCBI Taxonomy" id="2045207"/>
    <lineage>
        <taxon>Bacteria</taxon>
        <taxon>Bacillati</taxon>
        <taxon>Bacillota</taxon>
        <taxon>Bacilli</taxon>
        <taxon>Bacillales</taxon>
        <taxon>Bacillaceae</taxon>
    </lineage>
</organism>